<sequence>MSLVVRELLHGRNGANRPQSMEKSKNHVRVRHANAMSFCDFYGYPFKSKNAVREEECRKGFDFLSIESERKELEESNSHESD</sequence>
<dbReference type="EMBL" id="JAIFRP010000002">
    <property type="protein sequence ID" value="KAK2589085.1"/>
    <property type="molecule type" value="Genomic_DNA"/>
</dbReference>
<gene>
    <name evidence="1" type="ORF">KPH14_001916</name>
</gene>
<name>A0AAD9VXM6_9HYME</name>
<reference evidence="1" key="2">
    <citation type="journal article" date="2023" name="Commun. Biol.">
        <title>Intrasexual cuticular hydrocarbon dimorphism in a wasp sheds light on hydrocarbon biosynthesis genes in Hymenoptera.</title>
        <authorList>
            <person name="Moris V.C."/>
            <person name="Podsiadlowski L."/>
            <person name="Martin S."/>
            <person name="Oeyen J.P."/>
            <person name="Donath A."/>
            <person name="Petersen M."/>
            <person name="Wilbrandt J."/>
            <person name="Misof B."/>
            <person name="Liedtke D."/>
            <person name="Thamm M."/>
            <person name="Scheiner R."/>
            <person name="Schmitt T."/>
            <person name="Niehuis O."/>
        </authorList>
    </citation>
    <scope>NUCLEOTIDE SEQUENCE</scope>
    <source>
        <strain evidence="1">GBR_01_08_01A</strain>
    </source>
</reference>
<comment type="caution">
    <text evidence="1">The sequence shown here is derived from an EMBL/GenBank/DDBJ whole genome shotgun (WGS) entry which is preliminary data.</text>
</comment>
<dbReference type="AlphaFoldDB" id="A0AAD9VXM6"/>
<evidence type="ECO:0000313" key="2">
    <source>
        <dbReference type="Proteomes" id="UP001258017"/>
    </source>
</evidence>
<evidence type="ECO:0000313" key="1">
    <source>
        <dbReference type="EMBL" id="KAK2589085.1"/>
    </source>
</evidence>
<protein>
    <submittedName>
        <fullName evidence="1">Uncharacterized protein</fullName>
    </submittedName>
</protein>
<keyword evidence="2" id="KW-1185">Reference proteome</keyword>
<proteinExistence type="predicted"/>
<reference evidence="1" key="1">
    <citation type="submission" date="2021-08" db="EMBL/GenBank/DDBJ databases">
        <authorList>
            <person name="Misof B."/>
            <person name="Oliver O."/>
            <person name="Podsiadlowski L."/>
            <person name="Donath A."/>
            <person name="Peters R."/>
            <person name="Mayer C."/>
            <person name="Rust J."/>
            <person name="Gunkel S."/>
            <person name="Lesny P."/>
            <person name="Martin S."/>
            <person name="Oeyen J.P."/>
            <person name="Petersen M."/>
            <person name="Panagiotis P."/>
            <person name="Wilbrandt J."/>
            <person name="Tanja T."/>
        </authorList>
    </citation>
    <scope>NUCLEOTIDE SEQUENCE</scope>
    <source>
        <strain evidence="1">GBR_01_08_01A</strain>
        <tissue evidence="1">Thorax + abdomen</tissue>
    </source>
</reference>
<dbReference type="Proteomes" id="UP001258017">
    <property type="component" value="Unassembled WGS sequence"/>
</dbReference>
<organism evidence="1 2">
    <name type="scientific">Odynerus spinipes</name>
    <dbReference type="NCBI Taxonomy" id="1348599"/>
    <lineage>
        <taxon>Eukaryota</taxon>
        <taxon>Metazoa</taxon>
        <taxon>Ecdysozoa</taxon>
        <taxon>Arthropoda</taxon>
        <taxon>Hexapoda</taxon>
        <taxon>Insecta</taxon>
        <taxon>Pterygota</taxon>
        <taxon>Neoptera</taxon>
        <taxon>Endopterygota</taxon>
        <taxon>Hymenoptera</taxon>
        <taxon>Apocrita</taxon>
        <taxon>Aculeata</taxon>
        <taxon>Vespoidea</taxon>
        <taxon>Vespidae</taxon>
        <taxon>Eumeninae</taxon>
        <taxon>Odynerus</taxon>
    </lineage>
</organism>
<accession>A0AAD9VXM6</accession>